<dbReference type="KEGG" id="mech:Q9L42_017390"/>
<gene>
    <name evidence="1" type="ORF">Q9L42_017390</name>
</gene>
<dbReference type="EMBL" id="CP157743">
    <property type="protein sequence ID" value="XBS22606.1"/>
    <property type="molecule type" value="Genomic_DNA"/>
</dbReference>
<sequence length="210" mass="24123">MILMGVLLSFGMAGANEKVEVGRFSAGDLSGWESKRFEGDTRYRLIDIDGLSVLKAESQASASGLYKKQRIDLFKTPYLNWRWRIMRRLSKRDELEKSGDDYVARVYVVVSGGWAFWKTRAINYVWSGNQAKGMVWPNAFAGDHAMMMALRDRRDSVAVWYRERRNVLEDLQRLFGERIRYVDAVALMTDSDNGGGQAESLYGDIYFSER</sequence>
<keyword evidence="2" id="KW-1185">Reference proteome</keyword>
<protein>
    <submittedName>
        <fullName evidence="1">DUF3047 domain-containing protein</fullName>
    </submittedName>
</protein>
<evidence type="ECO:0000313" key="1">
    <source>
        <dbReference type="EMBL" id="XBS22606.1"/>
    </source>
</evidence>
<dbReference type="Proteomes" id="UP001225378">
    <property type="component" value="Chromosome"/>
</dbReference>
<dbReference type="Pfam" id="PF11249">
    <property type="entry name" value="DUF3047"/>
    <property type="match status" value="1"/>
</dbReference>
<proteinExistence type="predicted"/>
<reference evidence="1 2" key="1">
    <citation type="journal article" date="2024" name="Microbiology">
        <title>Methylomarinum rosea sp. nov., a novel halophilic methanotrophic bacterium from the hypersaline Lake Elton.</title>
        <authorList>
            <person name="Suleimanov R.Z."/>
            <person name="Oshkin I.Y."/>
            <person name="Danilova O.V."/>
            <person name="Suzina N.E."/>
            <person name="Dedysh S.N."/>
        </authorList>
    </citation>
    <scope>NUCLEOTIDE SEQUENCE [LARGE SCALE GENOMIC DNA]</scope>
    <source>
        <strain evidence="1 2">Ch1-1</strain>
    </source>
</reference>
<dbReference type="AlphaFoldDB" id="A0AAU7NZZ1"/>
<dbReference type="RefSeq" id="WP_305910158.1">
    <property type="nucleotide sequence ID" value="NZ_CP157743.1"/>
</dbReference>
<organism evidence="1 2">
    <name type="scientific">Methylomarinum roseum</name>
    <dbReference type="NCBI Taxonomy" id="3067653"/>
    <lineage>
        <taxon>Bacteria</taxon>
        <taxon>Pseudomonadati</taxon>
        <taxon>Pseudomonadota</taxon>
        <taxon>Gammaproteobacteria</taxon>
        <taxon>Methylococcales</taxon>
        <taxon>Methylococcaceae</taxon>
        <taxon>Methylomarinum</taxon>
    </lineage>
</organism>
<accession>A0AAU7NZZ1</accession>
<evidence type="ECO:0000313" key="2">
    <source>
        <dbReference type="Proteomes" id="UP001225378"/>
    </source>
</evidence>
<name>A0AAU7NZZ1_9GAMM</name>
<dbReference type="InterPro" id="IPR021409">
    <property type="entry name" value="DUF3047"/>
</dbReference>